<dbReference type="PANTHER" id="PTHR19143:SF458">
    <property type="entry name" value="FIBRINOGEN C-TERMINAL DOMAIN-CONTAINING PROTEIN-RELATED"/>
    <property type="match status" value="1"/>
</dbReference>
<dbReference type="Gene3D" id="3.90.215.10">
    <property type="entry name" value="Gamma Fibrinogen, chain A, domain 1"/>
    <property type="match status" value="1"/>
</dbReference>
<dbReference type="EMBL" id="GANP01015660">
    <property type="protein sequence ID" value="JAB68808.1"/>
    <property type="molecule type" value="mRNA"/>
</dbReference>
<feature type="domain" description="Fibrinogen C-terminal" evidence="1">
    <location>
        <begin position="57"/>
        <end position="158"/>
    </location>
</feature>
<evidence type="ECO:0000259" key="1">
    <source>
        <dbReference type="PROSITE" id="PS51406"/>
    </source>
</evidence>
<organism evidence="2">
    <name type="scientific">Ixodes ricinus</name>
    <name type="common">Common tick</name>
    <name type="synonym">Acarus ricinus</name>
    <dbReference type="NCBI Taxonomy" id="34613"/>
    <lineage>
        <taxon>Eukaryota</taxon>
        <taxon>Metazoa</taxon>
        <taxon>Ecdysozoa</taxon>
        <taxon>Arthropoda</taxon>
        <taxon>Chelicerata</taxon>
        <taxon>Arachnida</taxon>
        <taxon>Acari</taxon>
        <taxon>Parasitiformes</taxon>
        <taxon>Ixodida</taxon>
        <taxon>Ixodoidea</taxon>
        <taxon>Ixodidae</taxon>
        <taxon>Ixodinae</taxon>
        <taxon>Ixodes</taxon>
    </lineage>
</organism>
<dbReference type="InterPro" id="IPR002181">
    <property type="entry name" value="Fibrinogen_a/b/g_C_dom"/>
</dbReference>
<sequence length="158" mass="18168">MRTFTLPTRNLDMLVAAFFLLVVAGNVFSESGFHRLPKISERSSKKTYMIFDPCATDKPGNRNVSCAQIKLKGENVTGSYMITPHTEFHARCDMATDGGGWTVIQRRGQFEKEEYDFEKTLKEYEDGFQTGTGYWIGNKNLTCTHDLYQINHKFYRIV</sequence>
<dbReference type="InterPro" id="IPR050373">
    <property type="entry name" value="Fibrinogen_C-term_domain"/>
</dbReference>
<dbReference type="Pfam" id="PF00147">
    <property type="entry name" value="Fibrinogen_C"/>
    <property type="match status" value="1"/>
</dbReference>
<dbReference type="InterPro" id="IPR036056">
    <property type="entry name" value="Fibrinogen-like_C"/>
</dbReference>
<dbReference type="InterPro" id="IPR014716">
    <property type="entry name" value="Fibrinogen_a/b/g_C_1"/>
</dbReference>
<dbReference type="GO" id="GO:0005615">
    <property type="term" value="C:extracellular space"/>
    <property type="evidence" value="ECO:0007669"/>
    <property type="project" value="TreeGrafter"/>
</dbReference>
<name>V5H7J7_IXORI</name>
<reference evidence="2" key="1">
    <citation type="journal article" date="2015" name="Sci. Rep.">
        <title>Tissue- and time-dependent transcription in Ixodes ricinus salivary glands and midguts when blood feeding on the vertebrate host.</title>
        <authorList>
            <person name="Kotsyfakis M."/>
            <person name="Schwarz A."/>
            <person name="Erhart J."/>
            <person name="Ribeiro J.M."/>
        </authorList>
    </citation>
    <scope>NUCLEOTIDE SEQUENCE</scope>
    <source>
        <tissue evidence="2">Salivary gland and midgut</tissue>
    </source>
</reference>
<dbReference type="NCBIfam" id="NF040941">
    <property type="entry name" value="GGGWT_bact"/>
    <property type="match status" value="1"/>
</dbReference>
<feature type="non-terminal residue" evidence="2">
    <location>
        <position position="158"/>
    </location>
</feature>
<protein>
    <submittedName>
        <fullName evidence="2">Putative ixoderin b5</fullName>
    </submittedName>
</protein>
<proteinExistence type="evidence at transcript level"/>
<accession>V5H7J7</accession>
<dbReference type="PANTHER" id="PTHR19143">
    <property type="entry name" value="FIBRINOGEN/TENASCIN/ANGIOPOEITIN"/>
    <property type="match status" value="1"/>
</dbReference>
<dbReference type="PROSITE" id="PS51406">
    <property type="entry name" value="FIBRINOGEN_C_2"/>
    <property type="match status" value="1"/>
</dbReference>
<dbReference type="AlphaFoldDB" id="V5H7J7"/>
<dbReference type="SUPFAM" id="SSF56496">
    <property type="entry name" value="Fibrinogen C-terminal domain-like"/>
    <property type="match status" value="1"/>
</dbReference>
<evidence type="ECO:0000313" key="2">
    <source>
        <dbReference type="EMBL" id="JAB68808.1"/>
    </source>
</evidence>